<dbReference type="PANTHER" id="PTHR30576:SF4">
    <property type="entry name" value="UNDECAPRENYL-PHOSPHATE GALACTOSE PHOSPHOTRANSFERASE"/>
    <property type="match status" value="1"/>
</dbReference>
<keyword evidence="8" id="KW-0270">Exopolysaccharide synthesis</keyword>
<dbReference type="GO" id="GO:0102334">
    <property type="term" value="F:N,N'-diacetylbacilliosaminyl-1-phosphate transferase activity"/>
    <property type="evidence" value="ECO:0007669"/>
    <property type="project" value="UniProtKB-EC"/>
</dbReference>
<keyword evidence="7 9" id="KW-0472">Membrane</keyword>
<feature type="transmembrane region" description="Helical" evidence="9">
    <location>
        <begin position="38"/>
        <end position="58"/>
    </location>
</feature>
<dbReference type="AlphaFoldDB" id="A0A0H5DEK6"/>
<protein>
    <submittedName>
        <fullName evidence="11">Undecaprenyl phosphate N,N'-diacetylbacillosamine 1-phosphate transferase</fullName>
        <ecNumber evidence="11">2.7.8.36</ecNumber>
    </submittedName>
</protein>
<evidence type="ECO:0000256" key="7">
    <source>
        <dbReference type="ARBA" id="ARBA00023136"/>
    </source>
</evidence>
<evidence type="ECO:0000256" key="2">
    <source>
        <dbReference type="ARBA" id="ARBA00006464"/>
    </source>
</evidence>
<dbReference type="Proteomes" id="UP000043764">
    <property type="component" value="Unassembled WGS sequence"/>
</dbReference>
<dbReference type="RefSeq" id="WP_050672628.1">
    <property type="nucleotide sequence ID" value="NZ_CVRL01000008.1"/>
</dbReference>
<feature type="domain" description="Bacterial sugar transferase" evidence="10">
    <location>
        <begin position="33"/>
        <end position="223"/>
    </location>
</feature>
<dbReference type="PANTHER" id="PTHR30576">
    <property type="entry name" value="COLANIC BIOSYNTHESIS UDP-GLUCOSE LIPID CARRIER TRANSFERASE"/>
    <property type="match status" value="1"/>
</dbReference>
<keyword evidence="5 9" id="KW-0812">Transmembrane</keyword>
<evidence type="ECO:0000259" key="10">
    <source>
        <dbReference type="Pfam" id="PF02397"/>
    </source>
</evidence>
<comment type="subcellular location">
    <subcellularLocation>
        <location evidence="1">Cell membrane</location>
    </subcellularLocation>
</comment>
<organism evidence="11 12">
    <name type="scientific">Phaeobacter italicus</name>
    <dbReference type="NCBI Taxonomy" id="481446"/>
    <lineage>
        <taxon>Bacteria</taxon>
        <taxon>Pseudomonadati</taxon>
        <taxon>Pseudomonadota</taxon>
        <taxon>Alphaproteobacteria</taxon>
        <taxon>Rhodobacterales</taxon>
        <taxon>Roseobacteraceae</taxon>
        <taxon>Phaeobacter</taxon>
    </lineage>
</organism>
<evidence type="ECO:0000256" key="4">
    <source>
        <dbReference type="ARBA" id="ARBA00022679"/>
    </source>
</evidence>
<accession>A0A0H5DEK6</accession>
<name>A0A0H5DEK6_9RHOB</name>
<gene>
    <name evidence="11" type="primary">pglC_1</name>
    <name evidence="11" type="ORF">NIT7321_00762</name>
</gene>
<keyword evidence="6 9" id="KW-1133">Transmembrane helix</keyword>
<dbReference type="GO" id="GO:0000271">
    <property type="term" value="P:polysaccharide biosynthetic process"/>
    <property type="evidence" value="ECO:0007669"/>
    <property type="project" value="UniProtKB-KW"/>
</dbReference>
<dbReference type="Pfam" id="PF02397">
    <property type="entry name" value="Bac_transf"/>
    <property type="match status" value="1"/>
</dbReference>
<sequence length="228" mass="25728">MSKFADPVQLAPVQTAAMPTRQRARNFYGIFGKRLVDVTLALALLPMIAPVIIGLWLLSRRDGGPGFFGHTRIGKNGRAFTCWKIRTMVHGAEEILADHLKTDAKAAQEWARDRKLTNDPRITRFGDFLRRSSLDELPQIWNVLRGEMSFVGPRPIVRCELSRYGASAAAYLNQRPGITGLWQVSGRNDVSYQERVSLDVDYLHKRTFGLDLKLIMMTGRCVLARTGR</sequence>
<keyword evidence="4 11" id="KW-0808">Transferase</keyword>
<evidence type="ECO:0000256" key="9">
    <source>
        <dbReference type="SAM" id="Phobius"/>
    </source>
</evidence>
<keyword evidence="12" id="KW-1185">Reference proteome</keyword>
<keyword evidence="3" id="KW-1003">Cell membrane</keyword>
<evidence type="ECO:0000313" key="12">
    <source>
        <dbReference type="Proteomes" id="UP000043764"/>
    </source>
</evidence>
<evidence type="ECO:0000256" key="3">
    <source>
        <dbReference type="ARBA" id="ARBA00022475"/>
    </source>
</evidence>
<evidence type="ECO:0000256" key="1">
    <source>
        <dbReference type="ARBA" id="ARBA00004236"/>
    </source>
</evidence>
<dbReference type="EMBL" id="CVRL01000008">
    <property type="protein sequence ID" value="CRL09925.1"/>
    <property type="molecule type" value="Genomic_DNA"/>
</dbReference>
<evidence type="ECO:0000256" key="8">
    <source>
        <dbReference type="ARBA" id="ARBA00023169"/>
    </source>
</evidence>
<evidence type="ECO:0000256" key="5">
    <source>
        <dbReference type="ARBA" id="ARBA00022692"/>
    </source>
</evidence>
<proteinExistence type="inferred from homology"/>
<dbReference type="STRING" id="481446.NIT7645_00533"/>
<evidence type="ECO:0000256" key="6">
    <source>
        <dbReference type="ARBA" id="ARBA00022989"/>
    </source>
</evidence>
<reference evidence="12" key="1">
    <citation type="submission" date="2015-05" db="EMBL/GenBank/DDBJ databases">
        <authorList>
            <person name="Rodrigo-Torres Lidia"/>
            <person name="Arahal R.David."/>
        </authorList>
    </citation>
    <scope>NUCLEOTIDE SEQUENCE [LARGE SCALE GENOMIC DNA]</scope>
    <source>
        <strain evidence="12">CECT 7321</strain>
    </source>
</reference>
<comment type="similarity">
    <text evidence="2">Belongs to the bacterial sugar transferase family.</text>
</comment>
<dbReference type="GO" id="GO:0005886">
    <property type="term" value="C:plasma membrane"/>
    <property type="evidence" value="ECO:0007669"/>
    <property type="project" value="UniProtKB-SubCell"/>
</dbReference>
<evidence type="ECO:0000313" key="11">
    <source>
        <dbReference type="EMBL" id="CRL09925.1"/>
    </source>
</evidence>
<dbReference type="EC" id="2.7.8.36" evidence="11"/>
<dbReference type="InterPro" id="IPR003362">
    <property type="entry name" value="Bact_transf"/>
</dbReference>